<keyword evidence="2 11" id="KW-1003">Cell membrane</keyword>
<feature type="transmembrane region" description="Helical" evidence="11">
    <location>
        <begin position="20"/>
        <end position="42"/>
    </location>
</feature>
<evidence type="ECO:0000256" key="7">
    <source>
        <dbReference type="ARBA" id="ARBA00022958"/>
    </source>
</evidence>
<dbReference type="HAMAP" id="MF_00276">
    <property type="entry name" value="KdpC"/>
    <property type="match status" value="1"/>
</dbReference>
<comment type="subunit">
    <text evidence="11">The system is composed of three essential subunits: KdpA, KdpB and KdpC.</text>
</comment>
<name>A0A7Y7Y3Y1_9PSED</name>
<evidence type="ECO:0000313" key="14">
    <source>
        <dbReference type="Proteomes" id="UP000517547"/>
    </source>
</evidence>
<evidence type="ECO:0000256" key="5">
    <source>
        <dbReference type="ARBA" id="ARBA00022741"/>
    </source>
</evidence>
<evidence type="ECO:0000256" key="11">
    <source>
        <dbReference type="HAMAP-Rule" id="MF_00276"/>
    </source>
</evidence>
<dbReference type="AlphaFoldDB" id="A0A7Y7Y3Y1"/>
<sequence>MTTRISTSTQVATPSLLRGLLRPVLVSSAFFMLLTGLAYPLVTTVAANLLFPFQAGGSLLERDGRVVGSLLIGQQFDRPEYFQSRPSVTQGTDPSDPAKTVTTPYNAGLSGASNLGPTSQRLLDAVRERVEAYRRLNGLDPQAQVPVDAVTASASGLDPHISVANALIQARRVARLRQLPEDGLLKLVRAHTAGRTFGLLGEPRVNVLQLNLALDALAASRQLPLAVSEQENHHE</sequence>
<keyword evidence="3 11" id="KW-0633">Potassium transport</keyword>
<dbReference type="NCBIfam" id="TIGR00681">
    <property type="entry name" value="kdpC"/>
    <property type="match status" value="1"/>
</dbReference>
<evidence type="ECO:0000256" key="10">
    <source>
        <dbReference type="ARBA" id="ARBA00023136"/>
    </source>
</evidence>
<accession>A0A7Y7Y3Y1</accession>
<dbReference type="NCBIfam" id="NF001454">
    <property type="entry name" value="PRK00315.1"/>
    <property type="match status" value="1"/>
</dbReference>
<evidence type="ECO:0000256" key="9">
    <source>
        <dbReference type="ARBA" id="ARBA00023065"/>
    </source>
</evidence>
<evidence type="ECO:0000256" key="3">
    <source>
        <dbReference type="ARBA" id="ARBA00022538"/>
    </source>
</evidence>
<protein>
    <recommendedName>
        <fullName evidence="11">Potassium-transporting ATPase KdpC subunit</fullName>
    </recommendedName>
    <alternativeName>
        <fullName evidence="11">ATP phosphohydrolase [potassium-transporting] C chain</fullName>
    </alternativeName>
    <alternativeName>
        <fullName evidence="11">Potassium-binding and translocating subunit C</fullName>
    </alternativeName>
    <alternativeName>
        <fullName evidence="11">Potassium-translocating ATPase C chain</fullName>
    </alternativeName>
</protein>
<keyword evidence="1 11" id="KW-0813">Transport</keyword>
<feature type="region of interest" description="Disordered" evidence="12">
    <location>
        <begin position="82"/>
        <end position="101"/>
    </location>
</feature>
<dbReference type="GO" id="GO:0005524">
    <property type="term" value="F:ATP binding"/>
    <property type="evidence" value="ECO:0007669"/>
    <property type="project" value="UniProtKB-UniRule"/>
</dbReference>
<evidence type="ECO:0000256" key="12">
    <source>
        <dbReference type="SAM" id="MobiDB-lite"/>
    </source>
</evidence>
<dbReference type="PIRSF" id="PIRSF001296">
    <property type="entry name" value="K_ATPase_KdpC"/>
    <property type="match status" value="1"/>
</dbReference>
<evidence type="ECO:0000256" key="8">
    <source>
        <dbReference type="ARBA" id="ARBA00022989"/>
    </source>
</evidence>
<comment type="function">
    <text evidence="11">Part of the high-affinity ATP-driven potassium transport (or Kdp) system, which catalyzes the hydrolysis of ATP coupled with the electrogenic transport of potassium into the cytoplasm. This subunit acts as a catalytic chaperone that increases the ATP-binding affinity of the ATP-hydrolyzing subunit KdpB by the formation of a transient KdpB/KdpC/ATP ternary complex.</text>
</comment>
<dbReference type="Proteomes" id="UP000517547">
    <property type="component" value="Unassembled WGS sequence"/>
</dbReference>
<dbReference type="GO" id="GO:0008556">
    <property type="term" value="F:P-type potassium transmembrane transporter activity"/>
    <property type="evidence" value="ECO:0007669"/>
    <property type="project" value="InterPro"/>
</dbReference>
<evidence type="ECO:0000256" key="4">
    <source>
        <dbReference type="ARBA" id="ARBA00022692"/>
    </source>
</evidence>
<reference evidence="13 14" key="1">
    <citation type="submission" date="2020-04" db="EMBL/GenBank/DDBJ databases">
        <title>Molecular characterization of pseudomonads from Agaricus bisporus reveal novel blotch 2 pathogens in Western Europe.</title>
        <authorList>
            <person name="Taparia T."/>
            <person name="Krijger M."/>
            <person name="Haynes E."/>
            <person name="Elpinstone J.G."/>
            <person name="Noble R."/>
            <person name="Van Der Wolf J."/>
        </authorList>
    </citation>
    <scope>NUCLEOTIDE SEQUENCE [LARGE SCALE GENOMIC DNA]</scope>
    <source>
        <strain evidence="13 14">IPO3738</strain>
    </source>
</reference>
<comment type="similarity">
    <text evidence="11">Belongs to the KdpC family.</text>
</comment>
<dbReference type="EMBL" id="JACAQE010000009">
    <property type="protein sequence ID" value="NWC17430.1"/>
    <property type="molecule type" value="Genomic_DNA"/>
</dbReference>
<feature type="compositionally biased region" description="Polar residues" evidence="12">
    <location>
        <begin position="84"/>
        <end position="93"/>
    </location>
</feature>
<evidence type="ECO:0000256" key="6">
    <source>
        <dbReference type="ARBA" id="ARBA00022840"/>
    </source>
</evidence>
<dbReference type="InterPro" id="IPR003820">
    <property type="entry name" value="KdpC"/>
</dbReference>
<gene>
    <name evidence="11 13" type="primary">kdpC</name>
    <name evidence="13" type="ORF">HX845_27495</name>
</gene>
<keyword evidence="5 11" id="KW-0547">Nucleotide-binding</keyword>
<evidence type="ECO:0000313" key="13">
    <source>
        <dbReference type="EMBL" id="NWC17430.1"/>
    </source>
</evidence>
<dbReference type="Pfam" id="PF02669">
    <property type="entry name" value="KdpC"/>
    <property type="match status" value="1"/>
</dbReference>
<dbReference type="PANTHER" id="PTHR30042:SF2">
    <property type="entry name" value="POTASSIUM-TRANSPORTING ATPASE KDPC SUBUNIT"/>
    <property type="match status" value="1"/>
</dbReference>
<proteinExistence type="inferred from homology"/>
<keyword evidence="10 11" id="KW-0472">Membrane</keyword>
<dbReference type="PANTHER" id="PTHR30042">
    <property type="entry name" value="POTASSIUM-TRANSPORTING ATPASE C CHAIN"/>
    <property type="match status" value="1"/>
</dbReference>
<keyword evidence="4 11" id="KW-0812">Transmembrane</keyword>
<keyword evidence="7 11" id="KW-0630">Potassium</keyword>
<dbReference type="RefSeq" id="WP_042935303.1">
    <property type="nucleotide sequence ID" value="NZ_JACAQE010000009.1"/>
</dbReference>
<keyword evidence="6 11" id="KW-0067">ATP-binding</keyword>
<dbReference type="GO" id="GO:0005886">
    <property type="term" value="C:plasma membrane"/>
    <property type="evidence" value="ECO:0007669"/>
    <property type="project" value="UniProtKB-SubCell"/>
</dbReference>
<evidence type="ECO:0000256" key="1">
    <source>
        <dbReference type="ARBA" id="ARBA00022448"/>
    </source>
</evidence>
<comment type="caution">
    <text evidence="13">The sequence shown here is derived from an EMBL/GenBank/DDBJ whole genome shotgun (WGS) entry which is preliminary data.</text>
</comment>
<organism evidence="13 14">
    <name type="scientific">Pseudomonas gingeri</name>
    <dbReference type="NCBI Taxonomy" id="117681"/>
    <lineage>
        <taxon>Bacteria</taxon>
        <taxon>Pseudomonadati</taxon>
        <taxon>Pseudomonadota</taxon>
        <taxon>Gammaproteobacteria</taxon>
        <taxon>Pseudomonadales</taxon>
        <taxon>Pseudomonadaceae</taxon>
        <taxon>Pseudomonas</taxon>
    </lineage>
</organism>
<comment type="subcellular location">
    <subcellularLocation>
        <location evidence="11">Cell membrane</location>
        <topology evidence="11">Single-pass membrane protein</topology>
    </subcellularLocation>
</comment>
<keyword evidence="8 11" id="KW-1133">Transmembrane helix</keyword>
<keyword evidence="9 11" id="KW-0406">Ion transport</keyword>
<evidence type="ECO:0000256" key="2">
    <source>
        <dbReference type="ARBA" id="ARBA00022475"/>
    </source>
</evidence>